<dbReference type="Gene3D" id="3.40.1000.10">
    <property type="entry name" value="Mog1/PsbP, alpha/beta/alpha sandwich"/>
    <property type="match status" value="1"/>
</dbReference>
<sequence>MPSDSITLTFTEGALTLPRSYCDESMNVFRFDSGITLIVTRAQLQPDTSVDKYINEQIKELKKGVKNFQVGARTPFTLIEGYEGELVISYCTKGKELVNNQMIVVAHSSTLLVLTFSKAGDFNEQDAEFIHAILSSFTPSFVLSDSVK</sequence>
<evidence type="ECO:0000313" key="2">
    <source>
        <dbReference type="Proteomes" id="UP000242642"/>
    </source>
</evidence>
<dbReference type="RefSeq" id="WP_093322440.1">
    <property type="nucleotide sequence ID" value="NZ_FOHV01000044.1"/>
</dbReference>
<keyword evidence="2" id="KW-1185">Reference proteome</keyword>
<gene>
    <name evidence="1" type="ORF">SAMN02583745_02812</name>
</gene>
<dbReference type="STRING" id="1123402.SAMN02583745_02812"/>
<dbReference type="InterPro" id="IPR014894">
    <property type="entry name" value="DcrB/EagT6"/>
</dbReference>
<dbReference type="AlphaFoldDB" id="A0A1I0FLM0"/>
<evidence type="ECO:0008006" key="3">
    <source>
        <dbReference type="Google" id="ProtNLM"/>
    </source>
</evidence>
<reference evidence="2" key="1">
    <citation type="submission" date="2016-10" db="EMBL/GenBank/DDBJ databases">
        <authorList>
            <person name="Varghese N."/>
            <person name="Submissions S."/>
        </authorList>
    </citation>
    <scope>NUCLEOTIDE SEQUENCE [LARGE SCALE GENOMIC DNA]</scope>
    <source>
        <strain evidence="2">DSM 18579</strain>
    </source>
</reference>
<dbReference type="SUPFAM" id="SSF55724">
    <property type="entry name" value="Mog1p/PsbP-like"/>
    <property type="match status" value="1"/>
</dbReference>
<name>A0A1I0FLM0_9GAMM</name>
<protein>
    <recommendedName>
        <fullName evidence="3">DUF1795 domain-containing protein</fullName>
    </recommendedName>
</protein>
<dbReference type="EMBL" id="FOHV01000044">
    <property type="protein sequence ID" value="SET59268.1"/>
    <property type="molecule type" value="Genomic_DNA"/>
</dbReference>
<dbReference type="OrthoDB" id="9012334at2"/>
<dbReference type="Pfam" id="PF08786">
    <property type="entry name" value="DcrB"/>
    <property type="match status" value="1"/>
</dbReference>
<dbReference type="InterPro" id="IPR016123">
    <property type="entry name" value="Mog1/PsbP_a/b/a-sand"/>
</dbReference>
<evidence type="ECO:0000313" key="1">
    <source>
        <dbReference type="EMBL" id="SET59268.1"/>
    </source>
</evidence>
<organism evidence="1 2">
    <name type="scientific">Thorsellia anophelis DSM 18579</name>
    <dbReference type="NCBI Taxonomy" id="1123402"/>
    <lineage>
        <taxon>Bacteria</taxon>
        <taxon>Pseudomonadati</taxon>
        <taxon>Pseudomonadota</taxon>
        <taxon>Gammaproteobacteria</taxon>
        <taxon>Enterobacterales</taxon>
        <taxon>Thorselliaceae</taxon>
        <taxon>Thorsellia</taxon>
    </lineage>
</organism>
<dbReference type="Proteomes" id="UP000242642">
    <property type="component" value="Unassembled WGS sequence"/>
</dbReference>
<accession>A0A1I0FLM0</accession>
<proteinExistence type="predicted"/>